<keyword evidence="3" id="KW-0418">Kinase</keyword>
<evidence type="ECO:0000313" key="3">
    <source>
        <dbReference type="EMBL" id="MBM7124957.1"/>
    </source>
</evidence>
<dbReference type="InterPro" id="IPR005467">
    <property type="entry name" value="His_kinase_dom"/>
</dbReference>
<dbReference type="Pfam" id="PF06580">
    <property type="entry name" value="His_kinase"/>
    <property type="match status" value="1"/>
</dbReference>
<keyword evidence="1" id="KW-0812">Transmembrane</keyword>
<dbReference type="Gene3D" id="3.30.565.10">
    <property type="entry name" value="Histidine kinase-like ATPase, C-terminal domain"/>
    <property type="match status" value="1"/>
</dbReference>
<proteinExistence type="predicted"/>
<gene>
    <name evidence="3" type="ORF">ISP19_06145</name>
</gene>
<name>A0ABS2K128_9GAMM</name>
<dbReference type="Pfam" id="PF02518">
    <property type="entry name" value="HATPase_c"/>
    <property type="match status" value="1"/>
</dbReference>
<accession>A0ABS2K128</accession>
<organism evidence="3 4">
    <name type="scientific">Dyella flava</name>
    <dbReference type="NCBI Taxonomy" id="1920170"/>
    <lineage>
        <taxon>Bacteria</taxon>
        <taxon>Pseudomonadati</taxon>
        <taxon>Pseudomonadota</taxon>
        <taxon>Gammaproteobacteria</taxon>
        <taxon>Lysobacterales</taxon>
        <taxon>Rhodanobacteraceae</taxon>
        <taxon>Dyella</taxon>
    </lineage>
</organism>
<feature type="transmembrane region" description="Helical" evidence="1">
    <location>
        <begin position="62"/>
        <end position="83"/>
    </location>
</feature>
<dbReference type="PROSITE" id="PS50109">
    <property type="entry name" value="HIS_KIN"/>
    <property type="match status" value="1"/>
</dbReference>
<dbReference type="InterPro" id="IPR010559">
    <property type="entry name" value="Sig_transdc_His_kin_internal"/>
</dbReference>
<feature type="transmembrane region" description="Helical" evidence="1">
    <location>
        <begin position="103"/>
        <end position="125"/>
    </location>
</feature>
<comment type="caution">
    <text evidence="3">The sequence shown here is derived from an EMBL/GenBank/DDBJ whole genome shotgun (WGS) entry which is preliminary data.</text>
</comment>
<feature type="transmembrane region" description="Helical" evidence="1">
    <location>
        <begin position="34"/>
        <end position="55"/>
    </location>
</feature>
<dbReference type="InterPro" id="IPR003594">
    <property type="entry name" value="HATPase_dom"/>
</dbReference>
<keyword evidence="1" id="KW-0472">Membrane</keyword>
<sequence>MALVLAGFWTAVALVFVLPHLSGSATWRSLLPAALAQWWAWGLLTPIILAVNARLPFSSRQWLWRIAAQLLLGAVCTLLYALLEACLAALLRADAWSRIVDPAMWLDAMHGMFWSLLVYGLIVGVGEAQRYQRHYAQAELHMARIERSFTDARLHNLRAQLDPHFLFNALNTISSQAEREPKLARKMIEHLGDLLRMSLSSQQRQTTALAEELSFLEHYLAIQKIRFGDDLRVHISVEPGLERALVPSLMIQPLVENAIRHGLSPRAGLGQVWLDVVRVGEAMRISVRDDGVGLPANGGEKRGGLGLATTRERLAGLYAQQAHMTVRALAQGGAEVEILLPLHWSEAAHA</sequence>
<feature type="domain" description="Histidine kinase" evidence="2">
    <location>
        <begin position="250"/>
        <end position="344"/>
    </location>
</feature>
<evidence type="ECO:0000259" key="2">
    <source>
        <dbReference type="PROSITE" id="PS50109"/>
    </source>
</evidence>
<dbReference type="InterPro" id="IPR036890">
    <property type="entry name" value="HATPase_C_sf"/>
</dbReference>
<evidence type="ECO:0000256" key="1">
    <source>
        <dbReference type="SAM" id="Phobius"/>
    </source>
</evidence>
<keyword evidence="4" id="KW-1185">Reference proteome</keyword>
<reference evidence="3" key="1">
    <citation type="submission" date="2020-10" db="EMBL/GenBank/DDBJ databases">
        <title>Phylogeny of dyella-like bacteria.</title>
        <authorList>
            <person name="Fu J."/>
        </authorList>
    </citation>
    <scope>NUCLEOTIDE SEQUENCE</scope>
    <source>
        <strain evidence="3">DHOC52</strain>
    </source>
</reference>
<dbReference type="EMBL" id="JADIKE010000030">
    <property type="protein sequence ID" value="MBM7124957.1"/>
    <property type="molecule type" value="Genomic_DNA"/>
</dbReference>
<dbReference type="GO" id="GO:0016301">
    <property type="term" value="F:kinase activity"/>
    <property type="evidence" value="ECO:0007669"/>
    <property type="project" value="UniProtKB-KW"/>
</dbReference>
<dbReference type="SUPFAM" id="SSF55874">
    <property type="entry name" value="ATPase domain of HSP90 chaperone/DNA topoisomerase II/histidine kinase"/>
    <property type="match status" value="1"/>
</dbReference>
<keyword evidence="3" id="KW-0808">Transferase</keyword>
<protein>
    <submittedName>
        <fullName evidence="3">Histidine kinase</fullName>
    </submittedName>
</protein>
<dbReference type="Proteomes" id="UP001430149">
    <property type="component" value="Unassembled WGS sequence"/>
</dbReference>
<dbReference type="PANTHER" id="PTHR34220">
    <property type="entry name" value="SENSOR HISTIDINE KINASE YPDA"/>
    <property type="match status" value="1"/>
</dbReference>
<dbReference type="InterPro" id="IPR050640">
    <property type="entry name" value="Bact_2-comp_sensor_kinase"/>
</dbReference>
<dbReference type="PANTHER" id="PTHR34220:SF7">
    <property type="entry name" value="SENSOR HISTIDINE KINASE YPDA"/>
    <property type="match status" value="1"/>
</dbReference>
<evidence type="ECO:0000313" key="4">
    <source>
        <dbReference type="Proteomes" id="UP001430149"/>
    </source>
</evidence>
<keyword evidence="1" id="KW-1133">Transmembrane helix</keyword>